<evidence type="ECO:0000313" key="3">
    <source>
        <dbReference type="Proteomes" id="UP000770661"/>
    </source>
</evidence>
<gene>
    <name evidence="2" type="ORF">GWK47_021869</name>
</gene>
<accession>A0A8J5CE38</accession>
<keyword evidence="3" id="KW-1185">Reference proteome</keyword>
<dbReference type="AlphaFoldDB" id="A0A8J5CE38"/>
<name>A0A8J5CE38_CHIOP</name>
<evidence type="ECO:0000313" key="2">
    <source>
        <dbReference type="EMBL" id="KAG0710881.1"/>
    </source>
</evidence>
<proteinExistence type="predicted"/>
<dbReference type="Proteomes" id="UP000770661">
    <property type="component" value="Unassembled WGS sequence"/>
</dbReference>
<feature type="compositionally biased region" description="Pro residues" evidence="1">
    <location>
        <begin position="136"/>
        <end position="146"/>
    </location>
</feature>
<sequence>MHEALAMHCKLQTPIPQPTLFNSAEPSIVSSSSDEEQSMAKVSTSRIPTRHLYHNYHNYHHHNQPTRPTRPTWLLTPPDARMPPAASRFCYCVCDKKRRKHPGVRLQLFPKDAEDCFDTDVGVLPKPPSTSHSLPPHKPQPQPPTT</sequence>
<protein>
    <submittedName>
        <fullName evidence="2">Uncharacterized protein</fullName>
    </submittedName>
</protein>
<reference evidence="2" key="1">
    <citation type="submission" date="2020-07" db="EMBL/GenBank/DDBJ databases">
        <title>The High-quality genome of the commercially important snow crab, Chionoecetes opilio.</title>
        <authorList>
            <person name="Jeong J.-H."/>
            <person name="Ryu S."/>
        </authorList>
    </citation>
    <scope>NUCLEOTIDE SEQUENCE</scope>
    <source>
        <strain evidence="2">MADBK_172401_WGS</strain>
        <tissue evidence="2">Digestive gland</tissue>
    </source>
</reference>
<feature type="region of interest" description="Disordered" evidence="1">
    <location>
        <begin position="16"/>
        <end position="46"/>
    </location>
</feature>
<feature type="region of interest" description="Disordered" evidence="1">
    <location>
        <begin position="120"/>
        <end position="146"/>
    </location>
</feature>
<feature type="compositionally biased region" description="Low complexity" evidence="1">
    <location>
        <begin position="23"/>
        <end position="32"/>
    </location>
</feature>
<comment type="caution">
    <text evidence="2">The sequence shown here is derived from an EMBL/GenBank/DDBJ whole genome shotgun (WGS) entry which is preliminary data.</text>
</comment>
<dbReference type="EMBL" id="JACEEZ010023792">
    <property type="protein sequence ID" value="KAG0710881.1"/>
    <property type="molecule type" value="Genomic_DNA"/>
</dbReference>
<organism evidence="2 3">
    <name type="scientific">Chionoecetes opilio</name>
    <name type="common">Atlantic snow crab</name>
    <name type="synonym">Cancer opilio</name>
    <dbReference type="NCBI Taxonomy" id="41210"/>
    <lineage>
        <taxon>Eukaryota</taxon>
        <taxon>Metazoa</taxon>
        <taxon>Ecdysozoa</taxon>
        <taxon>Arthropoda</taxon>
        <taxon>Crustacea</taxon>
        <taxon>Multicrustacea</taxon>
        <taxon>Malacostraca</taxon>
        <taxon>Eumalacostraca</taxon>
        <taxon>Eucarida</taxon>
        <taxon>Decapoda</taxon>
        <taxon>Pleocyemata</taxon>
        <taxon>Brachyura</taxon>
        <taxon>Eubrachyura</taxon>
        <taxon>Majoidea</taxon>
        <taxon>Majidae</taxon>
        <taxon>Chionoecetes</taxon>
    </lineage>
</organism>
<evidence type="ECO:0000256" key="1">
    <source>
        <dbReference type="SAM" id="MobiDB-lite"/>
    </source>
</evidence>